<dbReference type="PANTHER" id="PTHR12993">
    <property type="entry name" value="N-ACETYLGLUCOSAMINYL-PHOSPHATIDYLINOSITOL DE-N-ACETYLASE-RELATED"/>
    <property type="match status" value="1"/>
</dbReference>
<dbReference type="GO" id="GO:0035595">
    <property type="term" value="F:N-acetylglucosaminylinositol deacetylase activity"/>
    <property type="evidence" value="ECO:0007669"/>
    <property type="project" value="UniProtKB-EC"/>
</dbReference>
<evidence type="ECO:0000256" key="4">
    <source>
        <dbReference type="NCBIfam" id="TIGR03445"/>
    </source>
</evidence>
<accession>A0ABV5V0D9</accession>
<evidence type="ECO:0000256" key="1">
    <source>
        <dbReference type="ARBA" id="ARBA00022723"/>
    </source>
</evidence>
<gene>
    <name evidence="5" type="primary">mshB</name>
    <name evidence="5" type="ORF">ACFFN0_04205</name>
</gene>
<sequence>MTAPRGRSAERRPALRDGVGVAGRPLRVVAVHAHPDDETLATGVALASHALAGDEVHVVTCTLGEEGEVIPPALAPLEGSAELGPHRHGEVTRATAALGVRHHYLGGDRPRWRDSGMAGSPAASHPLAFAAAHVEEAAGVLADQLACLRPDLVLTYDPEGGYGHPDHVQTHRVTVAAVRAIPAATRPALFVVLTPRSWAEEDREWLARHVPPDTRSPAGGLVRIPGPDDPFPPSVVADEAVTHEVVDPDALDRQVAALREHPTQVTVHEGWYTLSNDLAARLPGREGYARWEVEEP</sequence>
<evidence type="ECO:0000313" key="6">
    <source>
        <dbReference type="Proteomes" id="UP001589613"/>
    </source>
</evidence>
<dbReference type="Gene3D" id="3.40.50.10320">
    <property type="entry name" value="LmbE-like"/>
    <property type="match status" value="1"/>
</dbReference>
<dbReference type="Pfam" id="PF02585">
    <property type="entry name" value="PIG-L"/>
    <property type="match status" value="1"/>
</dbReference>
<keyword evidence="6" id="KW-1185">Reference proteome</keyword>
<keyword evidence="3" id="KW-0862">Zinc</keyword>
<dbReference type="InterPro" id="IPR017810">
    <property type="entry name" value="Mycothiol_biosynthesis_MshB"/>
</dbReference>
<keyword evidence="1" id="KW-0479">Metal-binding</keyword>
<reference evidence="5 6" key="1">
    <citation type="submission" date="2024-09" db="EMBL/GenBank/DDBJ databases">
        <authorList>
            <person name="Sun Q."/>
            <person name="Mori K."/>
        </authorList>
    </citation>
    <scope>NUCLEOTIDE SEQUENCE [LARGE SCALE GENOMIC DNA]</scope>
    <source>
        <strain evidence="5 6">JCM 12763</strain>
    </source>
</reference>
<comment type="caution">
    <text evidence="5">The sequence shown here is derived from an EMBL/GenBank/DDBJ whole genome shotgun (WGS) entry which is preliminary data.</text>
</comment>
<name>A0ABV5V0D9_9MICO</name>
<organism evidence="5 6">
    <name type="scientific">Ornithinimicrobium kibberense</name>
    <dbReference type="NCBI Taxonomy" id="282060"/>
    <lineage>
        <taxon>Bacteria</taxon>
        <taxon>Bacillati</taxon>
        <taxon>Actinomycetota</taxon>
        <taxon>Actinomycetes</taxon>
        <taxon>Micrococcales</taxon>
        <taxon>Ornithinimicrobiaceae</taxon>
        <taxon>Ornithinimicrobium</taxon>
    </lineage>
</organism>
<evidence type="ECO:0000313" key="5">
    <source>
        <dbReference type="EMBL" id="MFB9731245.1"/>
    </source>
</evidence>
<dbReference type="PANTHER" id="PTHR12993:SF26">
    <property type="entry name" value="1D-MYO-INOSITOL 2-ACETAMIDO-2-DEOXY-ALPHA-D-GLUCOPYRANOSIDE DEACETYLASE"/>
    <property type="match status" value="1"/>
</dbReference>
<dbReference type="EC" id="3.5.1.103" evidence="4"/>
<dbReference type="RefSeq" id="WP_141337869.1">
    <property type="nucleotide sequence ID" value="NZ_JBHMAX010000007.1"/>
</dbReference>
<dbReference type="EMBL" id="JBHMAX010000007">
    <property type="protein sequence ID" value="MFB9731245.1"/>
    <property type="molecule type" value="Genomic_DNA"/>
</dbReference>
<evidence type="ECO:0000256" key="2">
    <source>
        <dbReference type="ARBA" id="ARBA00022801"/>
    </source>
</evidence>
<dbReference type="Proteomes" id="UP001589613">
    <property type="component" value="Unassembled WGS sequence"/>
</dbReference>
<protein>
    <recommendedName>
        <fullName evidence="4">N-acetyl-1-D-myo-inositol-2-amino-2-deoxy-alpha-D-glucopyranoside deacetylase</fullName>
        <ecNumber evidence="4">3.5.1.103</ecNumber>
    </recommendedName>
</protein>
<keyword evidence="2 5" id="KW-0378">Hydrolase</keyword>
<evidence type="ECO:0000256" key="3">
    <source>
        <dbReference type="ARBA" id="ARBA00022833"/>
    </source>
</evidence>
<dbReference type="InterPro" id="IPR024078">
    <property type="entry name" value="LmbE-like_dom_sf"/>
</dbReference>
<proteinExistence type="predicted"/>
<dbReference type="InterPro" id="IPR003737">
    <property type="entry name" value="GlcNAc_PI_deacetylase-related"/>
</dbReference>
<dbReference type="NCBIfam" id="TIGR03445">
    <property type="entry name" value="mycothiol_MshB"/>
    <property type="match status" value="1"/>
</dbReference>
<dbReference type="SUPFAM" id="SSF102588">
    <property type="entry name" value="LmbE-like"/>
    <property type="match status" value="1"/>
</dbReference>